<dbReference type="KEGG" id="daer:H9K75_02840"/>
<evidence type="ECO:0000313" key="1">
    <source>
        <dbReference type="EMBL" id="QNP50373.1"/>
    </source>
</evidence>
<gene>
    <name evidence="1" type="ORF">H9K75_02840</name>
</gene>
<dbReference type="EMBL" id="CP060783">
    <property type="protein sequence ID" value="QNP50373.1"/>
    <property type="molecule type" value="Genomic_DNA"/>
</dbReference>
<accession>A0A7H0GQ07</accession>
<reference evidence="1 2" key="1">
    <citation type="submission" date="2020-08" db="EMBL/GenBank/DDBJ databases">
        <title>Genome sequence of Diaphorobacter aerolatus KACC 16536T.</title>
        <authorList>
            <person name="Hyun D.-W."/>
            <person name="Bae J.-W."/>
        </authorList>
    </citation>
    <scope>NUCLEOTIDE SEQUENCE [LARGE SCALE GENOMIC DNA]</scope>
    <source>
        <strain evidence="1 2">KACC 16536</strain>
    </source>
</reference>
<keyword evidence="2" id="KW-1185">Reference proteome</keyword>
<protein>
    <recommendedName>
        <fullName evidence="3">Peptidoglycan-binding domain-containing protein</fullName>
    </recommendedName>
</protein>
<sequence length="171" mass="18374">MSGASWVNEFPTGTSTADLTPSFRDAVNAFIAAIDAAGGSVSISATYRPPERAYLMHYAWDIAKGTIQPDRVPAMTGVDIEWNHGNKTQSVNAAKAMVRAYEIVHRPSLTTNHAGRTAIDMQVSGMTNKTITDKKGKKVTIKKASDLHAVGATYGVHKLLSDPPHWSADGH</sequence>
<name>A0A7H0GQ07_9BURK</name>
<evidence type="ECO:0008006" key="3">
    <source>
        <dbReference type="Google" id="ProtNLM"/>
    </source>
</evidence>
<dbReference type="Proteomes" id="UP000516028">
    <property type="component" value="Chromosome"/>
</dbReference>
<dbReference type="AlphaFoldDB" id="A0A7H0GQ07"/>
<evidence type="ECO:0000313" key="2">
    <source>
        <dbReference type="Proteomes" id="UP000516028"/>
    </source>
</evidence>
<organism evidence="1 2">
    <name type="scientific">Diaphorobacter aerolatus</name>
    <dbReference type="NCBI Taxonomy" id="1288495"/>
    <lineage>
        <taxon>Bacteria</taxon>
        <taxon>Pseudomonadati</taxon>
        <taxon>Pseudomonadota</taxon>
        <taxon>Betaproteobacteria</taxon>
        <taxon>Burkholderiales</taxon>
        <taxon>Comamonadaceae</taxon>
        <taxon>Diaphorobacter</taxon>
    </lineage>
</organism>
<proteinExistence type="predicted"/>